<accession>A0AB39KTS2</accession>
<name>A0AB39KTS2_9CAUL</name>
<dbReference type="InterPro" id="IPR018666">
    <property type="entry name" value="DUF2125"/>
</dbReference>
<proteinExistence type="predicted"/>
<sequence length="317" mass="33925">MTLPDPIPARKPRRLLLIAPYVVLLIAIIVWSVVWVWLRGEAERRVDAETARLRTVGYDIAWANRKIGGYPFRLDVEFDNLRITEPSGWGLSAPILKGEAEVFNLRHWVGTAPQGAMLTRPLGGSVTITGEALRASIAGPEGAPPRISVEGVGLTFSPGAGAEDYPIRSAGKLEIHLRPGPDDQAAFMLKVEGARVKFDDQVLDRVAQDEPATLLADVVFSKFSALNGHGWREAVQRWAAAGGQVTVRRAEISTKDGGLNSQSGLLGVGPDGVMVGRIDAALGAQGATGGLIGSTFKFENGETRLSGQTMGKAPRIY</sequence>
<reference evidence="2" key="1">
    <citation type="submission" date="2024-06" db="EMBL/GenBank/DDBJ databases">
        <title>Caulobacter inopinatus, sp. nov.</title>
        <authorList>
            <person name="Donachie S.P."/>
        </authorList>
    </citation>
    <scope>NUCLEOTIDE SEQUENCE</scope>
    <source>
        <strain evidence="2">73W</strain>
    </source>
</reference>
<keyword evidence="1" id="KW-0472">Membrane</keyword>
<dbReference type="AlphaFoldDB" id="A0AB39KTS2"/>
<evidence type="ECO:0000256" key="1">
    <source>
        <dbReference type="SAM" id="Phobius"/>
    </source>
</evidence>
<gene>
    <name evidence="2" type="ORF">ABOZ73_02625</name>
</gene>
<dbReference type="EMBL" id="CP158375">
    <property type="protein sequence ID" value="XDO97330.1"/>
    <property type="molecule type" value="Genomic_DNA"/>
</dbReference>
<dbReference type="Pfam" id="PF09898">
    <property type="entry name" value="DUF2125"/>
    <property type="match status" value="1"/>
</dbReference>
<keyword evidence="1" id="KW-1133">Transmembrane helix</keyword>
<organism evidence="2">
    <name type="scientific">Caulobacter sp. 73W</name>
    <dbReference type="NCBI Taxonomy" id="3161137"/>
    <lineage>
        <taxon>Bacteria</taxon>
        <taxon>Pseudomonadati</taxon>
        <taxon>Pseudomonadota</taxon>
        <taxon>Alphaproteobacteria</taxon>
        <taxon>Caulobacterales</taxon>
        <taxon>Caulobacteraceae</taxon>
        <taxon>Caulobacter</taxon>
    </lineage>
</organism>
<feature type="transmembrane region" description="Helical" evidence="1">
    <location>
        <begin position="15"/>
        <end position="38"/>
    </location>
</feature>
<protein>
    <submittedName>
        <fullName evidence="2">DUF2125 domain-containing protein</fullName>
    </submittedName>
</protein>
<keyword evidence="1" id="KW-0812">Transmembrane</keyword>
<evidence type="ECO:0000313" key="2">
    <source>
        <dbReference type="EMBL" id="XDO97330.1"/>
    </source>
</evidence>
<dbReference type="RefSeq" id="WP_369060479.1">
    <property type="nucleotide sequence ID" value="NZ_CP158375.1"/>
</dbReference>